<gene>
    <name evidence="1" type="ORF">I4X03_016895</name>
</gene>
<sequence>MDTATKEKVLAVTRRGQTVGESTDFFRTALGLHYLAALMTDDTIDFKIVDREFNRFIYQSIGKGHTITSVLQFMSGAKVIPVLESKRFLPAFAEHCPEVPVDSVPFLLSLNLSVAKKISGIDIAGPVLDWIERQKLPEAGAPAPRDVL</sequence>
<evidence type="ECO:0000313" key="1">
    <source>
        <dbReference type="EMBL" id="MBZ2208948.1"/>
    </source>
</evidence>
<reference evidence="1 2" key="1">
    <citation type="submission" date="2021-01" db="EMBL/GenBank/DDBJ databases">
        <authorList>
            <person name="Ruan W."/>
            <person name="Khan S.A."/>
            <person name="Jeon C.O."/>
        </authorList>
    </citation>
    <scope>NUCLEOTIDE SEQUENCE [LARGE SCALE GENOMIC DNA]</scope>
    <source>
        <strain evidence="1 2">R798</strain>
    </source>
</reference>
<accession>A0ABS7SSM1</accession>
<name>A0ABS7SSM1_9BURK</name>
<proteinExistence type="predicted"/>
<organism evidence="1 2">
    <name type="scientific">Massilia soli</name>
    <dbReference type="NCBI Taxonomy" id="2792854"/>
    <lineage>
        <taxon>Bacteria</taxon>
        <taxon>Pseudomonadati</taxon>
        <taxon>Pseudomonadota</taxon>
        <taxon>Betaproteobacteria</taxon>
        <taxon>Burkholderiales</taxon>
        <taxon>Oxalobacteraceae</taxon>
        <taxon>Telluria group</taxon>
        <taxon>Massilia</taxon>
    </lineage>
</organism>
<dbReference type="Proteomes" id="UP000809349">
    <property type="component" value="Unassembled WGS sequence"/>
</dbReference>
<dbReference type="RefSeq" id="WP_223469414.1">
    <property type="nucleotide sequence ID" value="NZ_JAFBIL020000006.1"/>
</dbReference>
<evidence type="ECO:0000313" key="2">
    <source>
        <dbReference type="Proteomes" id="UP000809349"/>
    </source>
</evidence>
<comment type="caution">
    <text evidence="1">The sequence shown here is derived from an EMBL/GenBank/DDBJ whole genome shotgun (WGS) entry which is preliminary data.</text>
</comment>
<keyword evidence="2" id="KW-1185">Reference proteome</keyword>
<reference evidence="1 2" key="2">
    <citation type="submission" date="2021-08" db="EMBL/GenBank/DDBJ databases">
        <title>Massilia sp. R798.</title>
        <authorList>
            <person name="Baek J.H."/>
            <person name="Jung H.S."/>
            <person name="Kim K.R."/>
            <person name="Jeon C.O."/>
        </authorList>
    </citation>
    <scope>NUCLEOTIDE SEQUENCE [LARGE SCALE GENOMIC DNA]</scope>
    <source>
        <strain evidence="1 2">R798</strain>
    </source>
</reference>
<dbReference type="EMBL" id="JAFBIL020000006">
    <property type="protein sequence ID" value="MBZ2208948.1"/>
    <property type="molecule type" value="Genomic_DNA"/>
</dbReference>
<protein>
    <submittedName>
        <fullName evidence="1">Uncharacterized protein</fullName>
    </submittedName>
</protein>